<keyword evidence="3" id="KW-0813">Transport</keyword>
<reference evidence="11" key="1">
    <citation type="submission" date="2009-09" db="EMBL/GenBank/DDBJ databases">
        <title>The complete chromosome of Sebaldella termitidis ATCC 33386.</title>
        <authorList>
            <consortium name="US DOE Joint Genome Institute (JGI-PGF)"/>
            <person name="Lucas S."/>
            <person name="Copeland A."/>
            <person name="Lapidus A."/>
            <person name="Glavina del Rio T."/>
            <person name="Dalin E."/>
            <person name="Tice H."/>
            <person name="Bruce D."/>
            <person name="Goodwin L."/>
            <person name="Pitluck S."/>
            <person name="Kyrpides N."/>
            <person name="Mavromatis K."/>
            <person name="Ivanova N."/>
            <person name="Mikhailova N."/>
            <person name="Sims D."/>
            <person name="Meincke L."/>
            <person name="Brettin T."/>
            <person name="Detter J.C."/>
            <person name="Han C."/>
            <person name="Larimer F."/>
            <person name="Land M."/>
            <person name="Hauser L."/>
            <person name="Markowitz V."/>
            <person name="Cheng J.F."/>
            <person name="Hugenholtz P."/>
            <person name="Woyke T."/>
            <person name="Wu D."/>
            <person name="Eisen J.A."/>
        </authorList>
    </citation>
    <scope>NUCLEOTIDE SEQUENCE [LARGE SCALE GENOMIC DNA]</scope>
    <source>
        <strain evidence="11">ATCC 33386 / NCTC 11300</strain>
    </source>
</reference>
<feature type="transmembrane region" description="Helical" evidence="8">
    <location>
        <begin position="51"/>
        <end position="69"/>
    </location>
</feature>
<comment type="subcellular location">
    <subcellularLocation>
        <location evidence="1">Cell membrane</location>
        <topology evidence="1">Multi-pass membrane protein</topology>
    </subcellularLocation>
</comment>
<dbReference type="SUPFAM" id="SSF103473">
    <property type="entry name" value="MFS general substrate transporter"/>
    <property type="match status" value="1"/>
</dbReference>
<dbReference type="KEGG" id="str:Sterm_0493"/>
<comment type="similarity">
    <text evidence="2">Belongs to the major facilitator superfamily. EmrB family.</text>
</comment>
<feature type="transmembrane region" description="Helical" evidence="8">
    <location>
        <begin position="14"/>
        <end position="39"/>
    </location>
</feature>
<dbReference type="GO" id="GO:0022857">
    <property type="term" value="F:transmembrane transporter activity"/>
    <property type="evidence" value="ECO:0007669"/>
    <property type="project" value="InterPro"/>
</dbReference>
<evidence type="ECO:0000256" key="3">
    <source>
        <dbReference type="ARBA" id="ARBA00022448"/>
    </source>
</evidence>
<dbReference type="EMBL" id="CP001739">
    <property type="protein sequence ID" value="ACZ07368.1"/>
    <property type="molecule type" value="Genomic_DNA"/>
</dbReference>
<dbReference type="Proteomes" id="UP000000845">
    <property type="component" value="Chromosome"/>
</dbReference>
<evidence type="ECO:0000256" key="8">
    <source>
        <dbReference type="SAM" id="Phobius"/>
    </source>
</evidence>
<feature type="transmembrane region" description="Helical" evidence="8">
    <location>
        <begin position="81"/>
        <end position="104"/>
    </location>
</feature>
<organism evidence="10 11">
    <name type="scientific">Sebaldella termitidis (strain ATCC 33386 / NCTC 11300)</name>
    <dbReference type="NCBI Taxonomy" id="526218"/>
    <lineage>
        <taxon>Bacteria</taxon>
        <taxon>Fusobacteriati</taxon>
        <taxon>Fusobacteriota</taxon>
        <taxon>Fusobacteriia</taxon>
        <taxon>Fusobacteriales</taxon>
        <taxon>Leptotrichiaceae</taxon>
        <taxon>Sebaldella</taxon>
    </lineage>
</organism>
<dbReference type="HOGENOM" id="CLU_000960_28_3_0"/>
<feature type="transmembrane region" description="Helical" evidence="8">
    <location>
        <begin position="139"/>
        <end position="165"/>
    </location>
</feature>
<gene>
    <name evidence="10" type="ordered locus">Sterm_0493</name>
</gene>
<accession>D1AMZ2</accession>
<feature type="transmembrane region" description="Helical" evidence="8">
    <location>
        <begin position="358"/>
        <end position="377"/>
    </location>
</feature>
<feature type="transmembrane region" description="Helical" evidence="8">
    <location>
        <begin position="231"/>
        <end position="249"/>
    </location>
</feature>
<dbReference type="GO" id="GO:0005886">
    <property type="term" value="C:plasma membrane"/>
    <property type="evidence" value="ECO:0007669"/>
    <property type="project" value="UniProtKB-SubCell"/>
</dbReference>
<keyword evidence="6 8" id="KW-1133">Transmembrane helix</keyword>
<feature type="transmembrane region" description="Helical" evidence="8">
    <location>
        <begin position="301"/>
        <end position="321"/>
    </location>
</feature>
<evidence type="ECO:0000313" key="10">
    <source>
        <dbReference type="EMBL" id="ACZ07368.1"/>
    </source>
</evidence>
<feature type="transmembrane region" description="Helical" evidence="8">
    <location>
        <begin position="398"/>
        <end position="419"/>
    </location>
</feature>
<name>D1AMZ2_SEBTE</name>
<sequence length="478" mass="52452">MNTEKYEQYKNKNVILITVLLLAFMTSLDGSIVNVALPMMSESLSVNTQSISWVFSSYLIGICTLILAFGKLGDLKGKMKVFKTGILIFTLGSMMSGLSAAFPFLITARIIQAVGAAASMATSQGIITEAVPRNEIGKAFGLFGTCIALGTMMGAPIGGFIISIFKWNYIFFFNVPIGIIIFILCFKFLPKEHVNNGKFPDIRGFLLFVITIVSFFIAVMQGGAVGYGNPFIISCFVISIAAFIFFVFTEKRADDPMLDLDIFKSKSFSISIFCSFLSFVAIFCLLIINLFYLHYAREYDPSFIGLLMMFYSIILTLSSLFSGILSDKIRPELLTFTGLAIMGAGFFFMTLLNISTPIFLLLIFMALIGLGAGLFQSPNNSLVMSAASKDKLGIAGSVNALVRNIGMSIGIAVATILLYDRMSQKAGYKVSTYVAGSDDIFLYGMRYVYVVAGILCVIGAIITFMRFYHQKISFNNKN</sequence>
<dbReference type="RefSeq" id="WP_012859966.1">
    <property type="nucleotide sequence ID" value="NC_013517.1"/>
</dbReference>
<keyword evidence="7 8" id="KW-0472">Membrane</keyword>
<protein>
    <submittedName>
        <fullName evidence="10">Drug resistance transporter, EmrB/QacA subfamily</fullName>
    </submittedName>
</protein>
<evidence type="ECO:0000256" key="4">
    <source>
        <dbReference type="ARBA" id="ARBA00022475"/>
    </source>
</evidence>
<keyword evidence="4" id="KW-1003">Cell membrane</keyword>
<evidence type="ECO:0000256" key="5">
    <source>
        <dbReference type="ARBA" id="ARBA00022692"/>
    </source>
</evidence>
<dbReference type="NCBIfam" id="TIGR00711">
    <property type="entry name" value="efflux_EmrB"/>
    <property type="match status" value="1"/>
</dbReference>
<dbReference type="InterPro" id="IPR020846">
    <property type="entry name" value="MFS_dom"/>
</dbReference>
<dbReference type="Gene3D" id="1.20.1720.10">
    <property type="entry name" value="Multidrug resistance protein D"/>
    <property type="match status" value="1"/>
</dbReference>
<feature type="transmembrane region" description="Helical" evidence="8">
    <location>
        <begin position="270"/>
        <end position="295"/>
    </location>
</feature>
<feature type="transmembrane region" description="Helical" evidence="8">
    <location>
        <begin position="171"/>
        <end position="190"/>
    </location>
</feature>
<dbReference type="STRING" id="526218.Sterm_0493"/>
<evidence type="ECO:0000259" key="9">
    <source>
        <dbReference type="PROSITE" id="PS50850"/>
    </source>
</evidence>
<dbReference type="InterPro" id="IPR011701">
    <property type="entry name" value="MFS"/>
</dbReference>
<dbReference type="InterPro" id="IPR036259">
    <property type="entry name" value="MFS_trans_sf"/>
</dbReference>
<evidence type="ECO:0000313" key="11">
    <source>
        <dbReference type="Proteomes" id="UP000000845"/>
    </source>
</evidence>
<evidence type="ECO:0000256" key="2">
    <source>
        <dbReference type="ARBA" id="ARBA00008537"/>
    </source>
</evidence>
<keyword evidence="11" id="KW-1185">Reference proteome</keyword>
<dbReference type="InterPro" id="IPR004638">
    <property type="entry name" value="EmrB-like"/>
</dbReference>
<feature type="transmembrane region" description="Helical" evidence="8">
    <location>
        <begin position="202"/>
        <end position="225"/>
    </location>
</feature>
<evidence type="ECO:0000256" key="1">
    <source>
        <dbReference type="ARBA" id="ARBA00004651"/>
    </source>
</evidence>
<feature type="domain" description="Major facilitator superfamily (MFS) profile" evidence="9">
    <location>
        <begin position="15"/>
        <end position="471"/>
    </location>
</feature>
<dbReference type="Gene3D" id="1.20.1250.20">
    <property type="entry name" value="MFS general substrate transporter like domains"/>
    <property type="match status" value="1"/>
</dbReference>
<dbReference type="PROSITE" id="PS50850">
    <property type="entry name" value="MFS"/>
    <property type="match status" value="1"/>
</dbReference>
<dbReference type="CDD" id="cd17321">
    <property type="entry name" value="MFS_MMR_MDR_like"/>
    <property type="match status" value="1"/>
</dbReference>
<feature type="transmembrane region" description="Helical" evidence="8">
    <location>
        <begin position="333"/>
        <end position="352"/>
    </location>
</feature>
<feature type="transmembrane region" description="Helical" evidence="8">
    <location>
        <begin position="447"/>
        <end position="468"/>
    </location>
</feature>
<dbReference type="eggNOG" id="COG2814">
    <property type="taxonomic scope" value="Bacteria"/>
</dbReference>
<evidence type="ECO:0000256" key="7">
    <source>
        <dbReference type="ARBA" id="ARBA00023136"/>
    </source>
</evidence>
<dbReference type="PRINTS" id="PR01036">
    <property type="entry name" value="TCRTETB"/>
</dbReference>
<keyword evidence="5 8" id="KW-0812">Transmembrane</keyword>
<reference evidence="10 11" key="2">
    <citation type="journal article" date="2010" name="Stand. Genomic Sci.">
        <title>Complete genome sequence of Sebaldella termitidis type strain (NCTC 11300).</title>
        <authorList>
            <person name="Harmon-Smith M."/>
            <person name="Celia L."/>
            <person name="Chertkov O."/>
            <person name="Lapidus A."/>
            <person name="Copeland A."/>
            <person name="Glavina Del Rio T."/>
            <person name="Nolan M."/>
            <person name="Lucas S."/>
            <person name="Tice H."/>
            <person name="Cheng J.F."/>
            <person name="Han C."/>
            <person name="Detter J.C."/>
            <person name="Bruce D."/>
            <person name="Goodwin L."/>
            <person name="Pitluck S."/>
            <person name="Pati A."/>
            <person name="Liolios K."/>
            <person name="Ivanova N."/>
            <person name="Mavromatis K."/>
            <person name="Mikhailova N."/>
            <person name="Chen A."/>
            <person name="Palaniappan K."/>
            <person name="Land M."/>
            <person name="Hauser L."/>
            <person name="Chang Y.J."/>
            <person name="Jeffries C.D."/>
            <person name="Brettin T."/>
            <person name="Goker M."/>
            <person name="Beck B."/>
            <person name="Bristow J."/>
            <person name="Eisen J.A."/>
            <person name="Markowitz V."/>
            <person name="Hugenholtz P."/>
            <person name="Kyrpides N.C."/>
            <person name="Klenk H.P."/>
            <person name="Chen F."/>
        </authorList>
    </citation>
    <scope>NUCLEOTIDE SEQUENCE [LARGE SCALE GENOMIC DNA]</scope>
    <source>
        <strain evidence="11">ATCC 33386 / NCTC 11300</strain>
    </source>
</reference>
<dbReference type="Pfam" id="PF07690">
    <property type="entry name" value="MFS_1"/>
    <property type="match status" value="1"/>
</dbReference>
<dbReference type="PANTHER" id="PTHR42718">
    <property type="entry name" value="MAJOR FACILITATOR SUPERFAMILY MULTIDRUG TRANSPORTER MFSC"/>
    <property type="match status" value="1"/>
</dbReference>
<dbReference type="AlphaFoldDB" id="D1AMZ2"/>
<proteinExistence type="inferred from homology"/>
<evidence type="ECO:0000256" key="6">
    <source>
        <dbReference type="ARBA" id="ARBA00022989"/>
    </source>
</evidence>
<dbReference type="PANTHER" id="PTHR42718:SF9">
    <property type="entry name" value="MAJOR FACILITATOR SUPERFAMILY MULTIDRUG TRANSPORTER MFSC"/>
    <property type="match status" value="1"/>
</dbReference>